<proteinExistence type="predicted"/>
<dbReference type="EMBL" id="PQFF01000277">
    <property type="protein sequence ID" value="RHZ67017.1"/>
    <property type="molecule type" value="Genomic_DNA"/>
</dbReference>
<keyword evidence="2" id="KW-1185">Reference proteome</keyword>
<comment type="caution">
    <text evidence="1">The sequence shown here is derived from an EMBL/GenBank/DDBJ whole genome shotgun (WGS) entry which is preliminary data.</text>
</comment>
<name>A0A397HW35_9GLOM</name>
<evidence type="ECO:0000313" key="1">
    <source>
        <dbReference type="EMBL" id="RHZ67017.1"/>
    </source>
</evidence>
<evidence type="ECO:0000313" key="2">
    <source>
        <dbReference type="Proteomes" id="UP000266861"/>
    </source>
</evidence>
<accession>A0A397HW35</accession>
<dbReference type="AlphaFoldDB" id="A0A397HW35"/>
<reference evidence="1 2" key="1">
    <citation type="submission" date="2018-08" db="EMBL/GenBank/DDBJ databases">
        <title>Genome and evolution of the arbuscular mycorrhizal fungus Diversispora epigaea (formerly Glomus versiforme) and its bacterial endosymbionts.</title>
        <authorList>
            <person name="Sun X."/>
            <person name="Fei Z."/>
            <person name="Harrison M."/>
        </authorList>
    </citation>
    <scope>NUCLEOTIDE SEQUENCE [LARGE SCALE GENOMIC DNA]</scope>
    <source>
        <strain evidence="1 2">IT104</strain>
    </source>
</reference>
<sequence length="97" mass="11452">MSKVSAFSLVTLERMSFRDCYLTEELSSACLDFKNNILKLLDSSDFEIDDNFLTNNDRQRSYSVQGRFRFSYTLQFKKIGFNDFVDNVYNKSRNENV</sequence>
<dbReference type="Proteomes" id="UP000266861">
    <property type="component" value="Unassembled WGS sequence"/>
</dbReference>
<gene>
    <name evidence="1" type="ORF">Glove_303g151</name>
</gene>
<organism evidence="1 2">
    <name type="scientific">Diversispora epigaea</name>
    <dbReference type="NCBI Taxonomy" id="1348612"/>
    <lineage>
        <taxon>Eukaryota</taxon>
        <taxon>Fungi</taxon>
        <taxon>Fungi incertae sedis</taxon>
        <taxon>Mucoromycota</taxon>
        <taxon>Glomeromycotina</taxon>
        <taxon>Glomeromycetes</taxon>
        <taxon>Diversisporales</taxon>
        <taxon>Diversisporaceae</taxon>
        <taxon>Diversispora</taxon>
    </lineage>
</organism>
<protein>
    <submittedName>
        <fullName evidence="1">Uncharacterized protein</fullName>
    </submittedName>
</protein>